<comment type="caution">
    <text evidence="8">The sequence shown here is derived from an EMBL/GenBank/DDBJ whole genome shotgun (WGS) entry which is preliminary data.</text>
</comment>
<dbReference type="InterPro" id="IPR052027">
    <property type="entry name" value="PspC"/>
</dbReference>
<dbReference type="PANTHER" id="PTHR33885:SF3">
    <property type="entry name" value="PHAGE SHOCK PROTEIN C"/>
    <property type="match status" value="1"/>
</dbReference>
<dbReference type="PANTHER" id="PTHR33885">
    <property type="entry name" value="PHAGE SHOCK PROTEIN C"/>
    <property type="match status" value="1"/>
</dbReference>
<organism evidence="8 9">
    <name type="scientific">Paenibacillus solisilvae</name>
    <dbReference type="NCBI Taxonomy" id="2486751"/>
    <lineage>
        <taxon>Bacteria</taxon>
        <taxon>Bacillati</taxon>
        <taxon>Bacillota</taxon>
        <taxon>Bacilli</taxon>
        <taxon>Bacillales</taxon>
        <taxon>Paenibacillaceae</taxon>
        <taxon>Paenibacillus</taxon>
    </lineage>
</organism>
<evidence type="ECO:0000256" key="3">
    <source>
        <dbReference type="ARBA" id="ARBA00022692"/>
    </source>
</evidence>
<name>A0ABW0W2F1_9BACL</name>
<evidence type="ECO:0000313" key="9">
    <source>
        <dbReference type="Proteomes" id="UP001596047"/>
    </source>
</evidence>
<comment type="subcellular location">
    <subcellularLocation>
        <location evidence="1">Cell membrane</location>
        <topology evidence="1">Single-pass membrane protein</topology>
    </subcellularLocation>
</comment>
<keyword evidence="9" id="KW-1185">Reference proteome</keyword>
<reference evidence="9" key="1">
    <citation type="journal article" date="2019" name="Int. J. Syst. Evol. Microbiol.">
        <title>The Global Catalogue of Microorganisms (GCM) 10K type strain sequencing project: providing services to taxonomists for standard genome sequencing and annotation.</title>
        <authorList>
            <consortium name="The Broad Institute Genomics Platform"/>
            <consortium name="The Broad Institute Genome Sequencing Center for Infectious Disease"/>
            <person name="Wu L."/>
            <person name="Ma J."/>
        </authorList>
    </citation>
    <scope>NUCLEOTIDE SEQUENCE [LARGE SCALE GENOMIC DNA]</scope>
    <source>
        <strain evidence="9">CGMCC 1.3240</strain>
    </source>
</reference>
<evidence type="ECO:0000256" key="4">
    <source>
        <dbReference type="ARBA" id="ARBA00022989"/>
    </source>
</evidence>
<keyword evidence="4 6" id="KW-1133">Transmembrane helix</keyword>
<feature type="domain" description="Phage shock protein PspC N-terminal" evidence="7">
    <location>
        <begin position="2"/>
        <end position="60"/>
    </location>
</feature>
<dbReference type="RefSeq" id="WP_379190985.1">
    <property type="nucleotide sequence ID" value="NZ_JBHSOW010000095.1"/>
</dbReference>
<keyword evidence="5 6" id="KW-0472">Membrane</keyword>
<dbReference type="InterPro" id="IPR007168">
    <property type="entry name" value="Phageshock_PspC_N"/>
</dbReference>
<feature type="transmembrane region" description="Helical" evidence="6">
    <location>
        <begin position="33"/>
        <end position="57"/>
    </location>
</feature>
<evidence type="ECO:0000256" key="6">
    <source>
        <dbReference type="SAM" id="Phobius"/>
    </source>
</evidence>
<dbReference type="Pfam" id="PF04024">
    <property type="entry name" value="PspC"/>
    <property type="match status" value="1"/>
</dbReference>
<keyword evidence="2" id="KW-1003">Cell membrane</keyword>
<evidence type="ECO:0000256" key="1">
    <source>
        <dbReference type="ARBA" id="ARBA00004162"/>
    </source>
</evidence>
<sequence>MKKLYRSTMDRKITGLSAGVAEWFGIDPTIVRLILIASACFSFGTTFLIYVLASFIVPKAPYEVLYTSSLHKF</sequence>
<keyword evidence="3 6" id="KW-0812">Transmembrane</keyword>
<dbReference type="Proteomes" id="UP001596047">
    <property type="component" value="Unassembled WGS sequence"/>
</dbReference>
<dbReference type="EMBL" id="JBHSOW010000095">
    <property type="protein sequence ID" value="MFC5652350.1"/>
    <property type="molecule type" value="Genomic_DNA"/>
</dbReference>
<protein>
    <submittedName>
        <fullName evidence="8">PspC domain-containing protein</fullName>
    </submittedName>
</protein>
<evidence type="ECO:0000256" key="5">
    <source>
        <dbReference type="ARBA" id="ARBA00023136"/>
    </source>
</evidence>
<evidence type="ECO:0000259" key="7">
    <source>
        <dbReference type="Pfam" id="PF04024"/>
    </source>
</evidence>
<proteinExistence type="predicted"/>
<accession>A0ABW0W2F1</accession>
<evidence type="ECO:0000256" key="2">
    <source>
        <dbReference type="ARBA" id="ARBA00022475"/>
    </source>
</evidence>
<gene>
    <name evidence="8" type="ORF">ACFPYJ_25200</name>
</gene>
<evidence type="ECO:0000313" key="8">
    <source>
        <dbReference type="EMBL" id="MFC5652350.1"/>
    </source>
</evidence>